<dbReference type="Proteomes" id="UP000178315">
    <property type="component" value="Unassembled WGS sequence"/>
</dbReference>
<evidence type="ECO:0000313" key="2">
    <source>
        <dbReference type="Proteomes" id="UP000178315"/>
    </source>
</evidence>
<proteinExistence type="predicted"/>
<evidence type="ECO:0000313" key="1">
    <source>
        <dbReference type="EMBL" id="OGY72248.1"/>
    </source>
</evidence>
<gene>
    <name evidence="1" type="ORF">A3H61_04530</name>
</gene>
<dbReference type="EMBL" id="MHJU01000040">
    <property type="protein sequence ID" value="OGY72248.1"/>
    <property type="molecule type" value="Genomic_DNA"/>
</dbReference>
<reference evidence="1 2" key="1">
    <citation type="journal article" date="2016" name="Nat. Commun.">
        <title>Thousands of microbial genomes shed light on interconnected biogeochemical processes in an aquifer system.</title>
        <authorList>
            <person name="Anantharaman K."/>
            <person name="Brown C.T."/>
            <person name="Hug L.A."/>
            <person name="Sharon I."/>
            <person name="Castelle C.J."/>
            <person name="Probst A.J."/>
            <person name="Thomas B.C."/>
            <person name="Singh A."/>
            <person name="Wilkins M.J."/>
            <person name="Karaoz U."/>
            <person name="Brodie E.L."/>
            <person name="Williams K.H."/>
            <person name="Hubbard S.S."/>
            <person name="Banfield J.F."/>
        </authorList>
    </citation>
    <scope>NUCLEOTIDE SEQUENCE [LARGE SCALE GENOMIC DNA]</scope>
</reference>
<accession>A0A1G2A5V4</accession>
<organism evidence="1 2">
    <name type="scientific">Candidatus Jacksonbacteria bacterium RIFCSPLOWO2_02_FULL_44_20</name>
    <dbReference type="NCBI Taxonomy" id="1798460"/>
    <lineage>
        <taxon>Bacteria</taxon>
        <taxon>Candidatus Jacksoniibacteriota</taxon>
    </lineage>
</organism>
<protein>
    <submittedName>
        <fullName evidence="1">Uncharacterized protein</fullName>
    </submittedName>
</protein>
<name>A0A1G2A5V4_9BACT</name>
<sequence length="90" mass="10251">MERDESLGELIRRLVKPYAIVFEDIRRKDPKKGFDDLLGMISKHEAMHASKKRRLPAKVNSLADLAKYAQAFGTDVSSHIDDIVYGESFN</sequence>
<dbReference type="AlphaFoldDB" id="A0A1G2A5V4"/>
<comment type="caution">
    <text evidence="1">The sequence shown here is derived from an EMBL/GenBank/DDBJ whole genome shotgun (WGS) entry which is preliminary data.</text>
</comment>